<reference evidence="6 7" key="1">
    <citation type="journal article" date="2023" name="BMC Biol.">
        <title>The compact genome of the sponge Oopsacas minuta (Hexactinellida) is lacking key metazoan core genes.</title>
        <authorList>
            <person name="Santini S."/>
            <person name="Schenkelaars Q."/>
            <person name="Jourda C."/>
            <person name="Duchesne M."/>
            <person name="Belahbib H."/>
            <person name="Rocher C."/>
            <person name="Selva M."/>
            <person name="Riesgo A."/>
            <person name="Vervoort M."/>
            <person name="Leys S.P."/>
            <person name="Kodjabachian L."/>
            <person name="Le Bivic A."/>
            <person name="Borchiellini C."/>
            <person name="Claverie J.M."/>
            <person name="Renard E."/>
        </authorList>
    </citation>
    <scope>NUCLEOTIDE SEQUENCE [LARGE SCALE GENOMIC DNA]</scope>
    <source>
        <strain evidence="6">SPO-2</strain>
    </source>
</reference>
<feature type="repeat" description="ANK" evidence="3">
    <location>
        <begin position="86"/>
        <end position="118"/>
    </location>
</feature>
<evidence type="ECO:0000256" key="5">
    <source>
        <dbReference type="SAM" id="MobiDB-lite"/>
    </source>
</evidence>
<evidence type="ECO:0000313" key="7">
    <source>
        <dbReference type="Proteomes" id="UP001165289"/>
    </source>
</evidence>
<sequence>MLNLRVLSQEESVMQAIQARDVEALEHTVTTYGRVNIDFLSQDGITPLMEVIIAYAGTGGRGTVELKLLQALLQLNPNLSIRDSSEGRTAMHWAVVFDMKELLVRLIEMGADYTLVDLSGMNPIHLSIELNAEASIQIFLKFLNKDVFDLPDGLGRTCLIHAIQSEQALRTCQKLITAGVNVNLQESSKPFHTPLHAAALIDAKQIVDLLLKSGSDPSVVDDQGRIALHCAAMNPGGAVFPSLLKSTSTTLLDLPDKQGLTPFLLTARYAASKQLRLIVKKGANTSARNVQGQTGFHLLAQSSEGADPASCLSQLREKEPILMDSKEDTGHTPLTLAASVGNDVVLAELIRARADVNVVDGEGHMPLHWAAAGRNPLCVRMLIEYLKDTRGDLNPRDNRLATPLHYSVQLAAFTSGPGEGETESTRALECCHVLLEAGADPNAMDISHSPPILWAARYPHSLAVIRLLKLFGANISLQNETGLSALHLAAQEGLIETCRCLVEECAFPGSIVDNEGQTALFYALDRRNLECFRYLLSVGVYPDHQDLRDRSVAHLASVHGLIDYLRVLKEHKANLDLSTFEGIRPAHEAVVNMQIECLRYLLVHVHCSVNNKGGNGASLLHYAADKGSVEMCQFLLENGAEVNSILSHEDTTNAKSVYYTPVDFARMKGFDDVVSYLESLGGKGGEDVADKASRKIQKMLRRRVAESKRKRKQASTGTDTDIASSLSETGLTKGGEVCLLVDTDTTDEEDGSRSVLSPFHVPTPLKERKYFPGLHTISLATPPLKFTPAPQPSSMPILPIYPTDVSPQEQINARTLKKQLSVVQDARGPVIEEELSVSAVSYLAAGAVAVLSAALGGEVGQLGLEAAGAVMQGELDELRKDIQVQRQVGSKIYSDAQQSAAKEEKTPAVIEETKLLHTIQEHPIKDESDDDDENTRLEKMVKELAKFSTATPSPIDPNKSIGHHVMEEITRARNISFDANKKLEEVRVDILRKRVAKETQNKLAAMKEKASKEKEQYLKEFERLFSEANEVGKEVHDELVIARETNRKLEEFLASLGVTKKPTVAQWLERKREQKRLEVQKELTKWDNDKTQREAYVNAAKRMSEERIARHSNWSRQKELTLLNIREKQRLIELELGTSAGVDLFSRDIARNPYIYVPKSTRTPHTRPWTELPSYLTPKSSQRRTPATQPQNKSPRPPTKPRTVSRPFTFRMTERGLLRISDPPRSSDSSKSKKATTIDPTVANNPIWIRATGPKSTPKAPPLVQLRPEEYAKLEKFRRNLASFPISAVEKPILNRALSTQSI</sequence>
<accession>A0AAV7JWE5</accession>
<dbReference type="SMART" id="SM00248">
    <property type="entry name" value="ANK"/>
    <property type="match status" value="16"/>
</dbReference>
<feature type="region of interest" description="Disordered" evidence="5">
    <location>
        <begin position="701"/>
        <end position="727"/>
    </location>
</feature>
<dbReference type="Pfam" id="PF12796">
    <property type="entry name" value="Ank_2"/>
    <property type="match status" value="4"/>
</dbReference>
<evidence type="ECO:0000256" key="2">
    <source>
        <dbReference type="ARBA" id="ARBA00023043"/>
    </source>
</evidence>
<feature type="region of interest" description="Disordered" evidence="5">
    <location>
        <begin position="1158"/>
        <end position="1236"/>
    </location>
</feature>
<dbReference type="InterPro" id="IPR002110">
    <property type="entry name" value="Ankyrin_rpt"/>
</dbReference>
<dbReference type="PROSITE" id="PS50088">
    <property type="entry name" value="ANK_REPEAT"/>
    <property type="match status" value="6"/>
</dbReference>
<feature type="repeat" description="ANK" evidence="3">
    <location>
        <begin position="515"/>
        <end position="547"/>
    </location>
</feature>
<evidence type="ECO:0000256" key="1">
    <source>
        <dbReference type="ARBA" id="ARBA00022737"/>
    </source>
</evidence>
<dbReference type="PANTHER" id="PTHR24198">
    <property type="entry name" value="ANKYRIN REPEAT AND PROTEIN KINASE DOMAIN-CONTAINING PROTEIN"/>
    <property type="match status" value="1"/>
</dbReference>
<feature type="repeat" description="ANK" evidence="3">
    <location>
        <begin position="329"/>
        <end position="361"/>
    </location>
</feature>
<dbReference type="EMBL" id="JAKMXF010000297">
    <property type="protein sequence ID" value="KAI6652824.1"/>
    <property type="molecule type" value="Genomic_DNA"/>
</dbReference>
<dbReference type="Proteomes" id="UP001165289">
    <property type="component" value="Unassembled WGS sequence"/>
</dbReference>
<dbReference type="PROSITE" id="PS50297">
    <property type="entry name" value="ANK_REP_REGION"/>
    <property type="match status" value="4"/>
</dbReference>
<evidence type="ECO:0000256" key="4">
    <source>
        <dbReference type="SAM" id="Coils"/>
    </source>
</evidence>
<feature type="compositionally biased region" description="Polar residues" evidence="5">
    <location>
        <begin position="714"/>
        <end position="727"/>
    </location>
</feature>
<keyword evidence="2 3" id="KW-0040">ANK repeat</keyword>
<evidence type="ECO:0000256" key="3">
    <source>
        <dbReference type="PROSITE-ProRule" id="PRU00023"/>
    </source>
</evidence>
<protein>
    <submittedName>
        <fullName evidence="6">Ankycorbin</fullName>
    </submittedName>
</protein>
<keyword evidence="4" id="KW-0175">Coiled coil</keyword>
<feature type="coiled-coil region" evidence="4">
    <location>
        <begin position="996"/>
        <end position="1027"/>
    </location>
</feature>
<feature type="compositionally biased region" description="Basic residues" evidence="5">
    <location>
        <begin position="701"/>
        <end position="713"/>
    </location>
</feature>
<comment type="caution">
    <text evidence="6">The sequence shown here is derived from an EMBL/GenBank/DDBJ whole genome shotgun (WGS) entry which is preliminary data.</text>
</comment>
<feature type="repeat" description="ANK" evidence="3">
    <location>
        <begin position="190"/>
        <end position="222"/>
    </location>
</feature>
<feature type="repeat" description="ANK" evidence="3">
    <location>
        <begin position="615"/>
        <end position="647"/>
    </location>
</feature>
<dbReference type="SUPFAM" id="SSF48403">
    <property type="entry name" value="Ankyrin repeat"/>
    <property type="match status" value="2"/>
</dbReference>
<feature type="repeat" description="ANK" evidence="3">
    <location>
        <begin position="258"/>
        <end position="290"/>
    </location>
</feature>
<keyword evidence="7" id="KW-1185">Reference proteome</keyword>
<evidence type="ECO:0000313" key="6">
    <source>
        <dbReference type="EMBL" id="KAI6652824.1"/>
    </source>
</evidence>
<name>A0AAV7JWE5_9METZ</name>
<proteinExistence type="predicted"/>
<feature type="compositionally biased region" description="Polar residues" evidence="5">
    <location>
        <begin position="1177"/>
        <end position="1194"/>
    </location>
</feature>
<organism evidence="6 7">
    <name type="scientific">Oopsacas minuta</name>
    <dbReference type="NCBI Taxonomy" id="111878"/>
    <lineage>
        <taxon>Eukaryota</taxon>
        <taxon>Metazoa</taxon>
        <taxon>Porifera</taxon>
        <taxon>Hexactinellida</taxon>
        <taxon>Hexasterophora</taxon>
        <taxon>Lyssacinosida</taxon>
        <taxon>Leucopsacidae</taxon>
        <taxon>Oopsacas</taxon>
    </lineage>
</organism>
<keyword evidence="1" id="KW-0677">Repeat</keyword>
<gene>
    <name evidence="6" type="ORF">LOD99_4210</name>
</gene>
<dbReference type="InterPro" id="IPR036770">
    <property type="entry name" value="Ankyrin_rpt-contain_sf"/>
</dbReference>
<dbReference type="Gene3D" id="1.25.40.20">
    <property type="entry name" value="Ankyrin repeat-containing domain"/>
    <property type="match status" value="3"/>
</dbReference>
<dbReference type="PANTHER" id="PTHR24198:SF165">
    <property type="entry name" value="ANKYRIN REPEAT-CONTAINING PROTEIN-RELATED"/>
    <property type="match status" value="1"/>
</dbReference>